<evidence type="ECO:0000313" key="2">
    <source>
        <dbReference type="EMBL" id="QPB09782.1"/>
    </source>
</evidence>
<evidence type="ECO:0000256" key="1">
    <source>
        <dbReference type="SAM" id="Phobius"/>
    </source>
</evidence>
<keyword evidence="1" id="KW-1133">Transmembrane helix</keyword>
<evidence type="ECO:0000313" key="3">
    <source>
        <dbReference type="Proteomes" id="UP000663311"/>
    </source>
</evidence>
<keyword evidence="1" id="KW-0472">Membrane</keyword>
<keyword evidence="3" id="KW-1185">Reference proteome</keyword>
<dbReference type="Proteomes" id="UP000663311">
    <property type="component" value="Segment"/>
</dbReference>
<keyword evidence="1" id="KW-0812">Transmembrane</keyword>
<protein>
    <submittedName>
        <fullName evidence="2">Holin class III</fullName>
    </submittedName>
</protein>
<dbReference type="EMBL" id="MT701596">
    <property type="protein sequence ID" value="QPB09782.1"/>
    <property type="molecule type" value="Genomic_DNA"/>
</dbReference>
<feature type="transmembrane region" description="Helical" evidence="1">
    <location>
        <begin position="12"/>
        <end position="45"/>
    </location>
</feature>
<sequence>MNFVKTNPARVYAVVVSALALVAFYVPTLPVELLLGVVAATLGLGEAVQRTENAKTATAFAALPLACQNCPATGCADCPRLDA</sequence>
<accession>A0A873WLC6</accession>
<proteinExistence type="predicted"/>
<reference evidence="2" key="1">
    <citation type="submission" date="2020-07" db="EMBL/GenBank/DDBJ databases">
        <title>Complete genome sequence of Streptomyces phage Shady.</title>
        <authorList>
            <person name="Ortega C.A."/>
            <person name="Hernandez I."/>
            <person name="Guadalupe Vizoso-Pinto M."/>
            <person name="Clark J.D."/>
            <person name="Liu M."/>
            <person name="Burrowes B.H."/>
        </authorList>
    </citation>
    <scope>NUCLEOTIDE SEQUENCE</scope>
</reference>
<gene>
    <name evidence="2" type="ORF">CPT_Shady_021</name>
</gene>
<organism evidence="2 3">
    <name type="scientific">Streptomyces phage Shady</name>
    <dbReference type="NCBI Taxonomy" id="2767585"/>
    <lineage>
        <taxon>Viruses</taxon>
        <taxon>Duplodnaviria</taxon>
        <taxon>Heunggongvirae</taxon>
        <taxon>Uroviricota</taxon>
        <taxon>Caudoviricetes</taxon>
        <taxon>Colingsworthviridae</taxon>
        <taxon>Shadyvirus</taxon>
        <taxon>Shadyvirus shady</taxon>
    </lineage>
</organism>
<name>A0A873WLC6_9CAUD</name>